<reference evidence="1" key="1">
    <citation type="journal article" date="2014" name="Front. Microbiol.">
        <title>High frequency of phylogenetically diverse reductive dehalogenase-homologous genes in deep subseafloor sedimentary metagenomes.</title>
        <authorList>
            <person name="Kawai M."/>
            <person name="Futagami T."/>
            <person name="Toyoda A."/>
            <person name="Takaki Y."/>
            <person name="Nishi S."/>
            <person name="Hori S."/>
            <person name="Arai W."/>
            <person name="Tsubouchi T."/>
            <person name="Morono Y."/>
            <person name="Uchiyama I."/>
            <person name="Ito T."/>
            <person name="Fujiyama A."/>
            <person name="Inagaki F."/>
            <person name="Takami H."/>
        </authorList>
    </citation>
    <scope>NUCLEOTIDE SEQUENCE</scope>
    <source>
        <strain evidence="1">Expedition CK06-06</strain>
    </source>
</reference>
<gene>
    <name evidence="1" type="ORF">S12H4_28722</name>
</gene>
<organism evidence="1">
    <name type="scientific">marine sediment metagenome</name>
    <dbReference type="NCBI Taxonomy" id="412755"/>
    <lineage>
        <taxon>unclassified sequences</taxon>
        <taxon>metagenomes</taxon>
        <taxon>ecological metagenomes</taxon>
    </lineage>
</organism>
<name>X1UHD8_9ZZZZ</name>
<dbReference type="EMBL" id="BARW01016500">
    <property type="protein sequence ID" value="GAI91779.1"/>
    <property type="molecule type" value="Genomic_DNA"/>
</dbReference>
<sequence length="234" mass="25907">MIELINRRAESSKLFDLGGSKRGLDCYIGAIHYKDNYADKSEQWKDIDLTWEGNRITRAPYELTLEGNKVTVRDKKSGEVSTIELLEIGRIPIPAPAWKRSKGLAKAVDTDLEVVVGNGSVSFSRILESDKAPVEAKYRVTGNIPLRVKASDTEDELPVEWTIKDGILTEKLGLADRAIKYPVRVDPTLEVQVGASEDDAIEGESSGAIWLADTVIKNTSTTSASTRYWGGYRF</sequence>
<proteinExistence type="predicted"/>
<accession>X1UHD8</accession>
<protein>
    <submittedName>
        <fullName evidence="1">Uncharacterized protein</fullName>
    </submittedName>
</protein>
<feature type="non-terminal residue" evidence="1">
    <location>
        <position position="234"/>
    </location>
</feature>
<evidence type="ECO:0000313" key="1">
    <source>
        <dbReference type="EMBL" id="GAI91779.1"/>
    </source>
</evidence>
<comment type="caution">
    <text evidence="1">The sequence shown here is derived from an EMBL/GenBank/DDBJ whole genome shotgun (WGS) entry which is preliminary data.</text>
</comment>
<dbReference type="AlphaFoldDB" id="X1UHD8"/>